<keyword evidence="11" id="KW-1185">Reference proteome</keyword>
<dbReference type="Gene3D" id="2.40.50.140">
    <property type="entry name" value="Nucleic acid-binding proteins"/>
    <property type="match status" value="1"/>
</dbReference>
<keyword evidence="5" id="KW-0648">Protein biosynthesis</keyword>
<keyword evidence="2" id="KW-0963">Cytoplasm</keyword>
<feature type="domain" description="TRNA-binding" evidence="9">
    <location>
        <begin position="179"/>
        <end position="280"/>
    </location>
</feature>
<dbReference type="OrthoDB" id="197206at2759"/>
<comment type="subcellular location">
    <subcellularLocation>
        <location evidence="1">Cytoplasm</location>
    </subcellularLocation>
</comment>
<feature type="region of interest" description="Disordered" evidence="8">
    <location>
        <begin position="110"/>
        <end position="174"/>
    </location>
</feature>
<evidence type="ECO:0000313" key="11">
    <source>
        <dbReference type="Proteomes" id="UP000594262"/>
    </source>
</evidence>
<dbReference type="PANTHER" id="PTHR11586:SF33">
    <property type="entry name" value="AMINOACYL TRNA SYNTHASE COMPLEX-INTERACTING MULTIFUNCTIONAL PROTEIN 1"/>
    <property type="match status" value="1"/>
</dbReference>
<proteinExistence type="predicted"/>
<evidence type="ECO:0000256" key="8">
    <source>
        <dbReference type="SAM" id="MobiDB-lite"/>
    </source>
</evidence>
<reference evidence="10" key="1">
    <citation type="submission" date="2021-01" db="UniProtKB">
        <authorList>
            <consortium name="EnsemblMetazoa"/>
        </authorList>
    </citation>
    <scope>IDENTIFICATION</scope>
</reference>
<dbReference type="Proteomes" id="UP000594262">
    <property type="component" value="Unplaced"/>
</dbReference>
<dbReference type="Pfam" id="PF01588">
    <property type="entry name" value="tRNA_bind"/>
    <property type="match status" value="1"/>
</dbReference>
<evidence type="ECO:0000256" key="2">
    <source>
        <dbReference type="ARBA" id="ARBA00022490"/>
    </source>
</evidence>
<evidence type="ECO:0000259" key="9">
    <source>
        <dbReference type="PROSITE" id="PS50886"/>
    </source>
</evidence>
<dbReference type="AlphaFoldDB" id="A0A7M5XAM8"/>
<dbReference type="PANTHER" id="PTHR11586">
    <property type="entry name" value="TRNA-AMINOACYLATION COFACTOR ARC1 FAMILY MEMBER"/>
    <property type="match status" value="1"/>
</dbReference>
<dbReference type="EnsemblMetazoa" id="CLYHEMT020265.1">
    <property type="protein sequence ID" value="CLYHEMP020265.1"/>
    <property type="gene ID" value="CLYHEMG020265"/>
</dbReference>
<feature type="compositionally biased region" description="Basic and acidic residues" evidence="8">
    <location>
        <begin position="141"/>
        <end position="167"/>
    </location>
</feature>
<evidence type="ECO:0000313" key="10">
    <source>
        <dbReference type="EnsemblMetazoa" id="CLYHEMP020265.1"/>
    </source>
</evidence>
<evidence type="ECO:0000256" key="7">
    <source>
        <dbReference type="SAM" id="Coils"/>
    </source>
</evidence>
<dbReference type="GO" id="GO:0000049">
    <property type="term" value="F:tRNA binding"/>
    <property type="evidence" value="ECO:0007669"/>
    <property type="project" value="UniProtKB-UniRule"/>
</dbReference>
<organism evidence="10 11">
    <name type="scientific">Clytia hemisphaerica</name>
    <dbReference type="NCBI Taxonomy" id="252671"/>
    <lineage>
        <taxon>Eukaryota</taxon>
        <taxon>Metazoa</taxon>
        <taxon>Cnidaria</taxon>
        <taxon>Hydrozoa</taxon>
        <taxon>Hydroidolina</taxon>
        <taxon>Leptothecata</taxon>
        <taxon>Obeliida</taxon>
        <taxon>Clytiidae</taxon>
        <taxon>Clytia</taxon>
    </lineage>
</organism>
<dbReference type="CDD" id="cd02799">
    <property type="entry name" value="tRNA_bind_EMAP-II_like"/>
    <property type="match status" value="1"/>
</dbReference>
<accession>A0A7M5XAM8</accession>
<keyword evidence="4 6" id="KW-0694">RNA-binding</keyword>
<feature type="compositionally biased region" description="Polar residues" evidence="8">
    <location>
        <begin position="119"/>
        <end position="128"/>
    </location>
</feature>
<keyword evidence="7" id="KW-0175">Coiled coil</keyword>
<name>A0A7M5XAM8_9CNID</name>
<feature type="coiled-coil region" evidence="7">
    <location>
        <begin position="38"/>
        <end position="105"/>
    </location>
</feature>
<dbReference type="InterPro" id="IPR002547">
    <property type="entry name" value="tRNA-bd_dom"/>
</dbReference>
<protein>
    <recommendedName>
        <fullName evidence="9">tRNA-binding domain-containing protein</fullName>
    </recommendedName>
</protein>
<evidence type="ECO:0000256" key="3">
    <source>
        <dbReference type="ARBA" id="ARBA00022555"/>
    </source>
</evidence>
<dbReference type="SUPFAM" id="SSF50249">
    <property type="entry name" value="Nucleic acid-binding proteins"/>
    <property type="match status" value="1"/>
</dbReference>
<keyword evidence="3 6" id="KW-0820">tRNA-binding</keyword>
<dbReference type="GO" id="GO:0005737">
    <property type="term" value="C:cytoplasm"/>
    <property type="evidence" value="ECO:0007669"/>
    <property type="project" value="UniProtKB-SubCell"/>
</dbReference>
<evidence type="ECO:0000256" key="4">
    <source>
        <dbReference type="ARBA" id="ARBA00022884"/>
    </source>
</evidence>
<evidence type="ECO:0000256" key="6">
    <source>
        <dbReference type="PROSITE-ProRule" id="PRU00209"/>
    </source>
</evidence>
<dbReference type="InterPro" id="IPR051270">
    <property type="entry name" value="Tyrosine-tRNA_ligase_regulator"/>
</dbReference>
<sequence length="340" mass="37983">ILKIKIKTDKTKKYMNKLFPVIRRTLHTRSFSSTTTRMNAFVERQQQAEKTIDLLKQQIAVLVSIAEQKQKIAEKEEIQKLRKENEQAEKQVQKLKYDLRFYESQNGVKQIAVPEKSTPVASTPTTVEETPKPSQPAPSSGDKKNEKAKASNENKKDKKKANKENKAPKAAAEGAKPIDVSRLNLKIGKIIDVKRHPDADGLFMETVEFGEEKPRTILSGLVKHYTLEQMKDRTAIFLCNLKPQKMRGIASEGMIMCASTPEKVEIITPPEGAAIGDRVICPQFAGEPDGQLNPKKKIWEQVAPDLAVDDEGFASYKGNSLVIEGKGKCKAPTMTKCPIK</sequence>
<evidence type="ECO:0000256" key="1">
    <source>
        <dbReference type="ARBA" id="ARBA00004496"/>
    </source>
</evidence>
<dbReference type="FunFam" id="2.40.50.140:FF:000047">
    <property type="entry name" value="tyrosine--tRNA ligase, cytoplasmic isoform X2"/>
    <property type="match status" value="1"/>
</dbReference>
<evidence type="ECO:0000256" key="5">
    <source>
        <dbReference type="ARBA" id="ARBA00022917"/>
    </source>
</evidence>
<dbReference type="InterPro" id="IPR012340">
    <property type="entry name" value="NA-bd_OB-fold"/>
</dbReference>
<dbReference type="GO" id="GO:0006412">
    <property type="term" value="P:translation"/>
    <property type="evidence" value="ECO:0007669"/>
    <property type="project" value="UniProtKB-KW"/>
</dbReference>
<dbReference type="PROSITE" id="PS50886">
    <property type="entry name" value="TRBD"/>
    <property type="match status" value="1"/>
</dbReference>